<dbReference type="PROSITE" id="PS51257">
    <property type="entry name" value="PROKAR_LIPOPROTEIN"/>
    <property type="match status" value="1"/>
</dbReference>
<dbReference type="NCBIfam" id="TIGR01730">
    <property type="entry name" value="RND_mfp"/>
    <property type="match status" value="1"/>
</dbReference>
<feature type="domain" description="Multidrug resistance protein MdtA-like barrel-sandwich hybrid" evidence="3">
    <location>
        <begin position="57"/>
        <end position="192"/>
    </location>
</feature>
<dbReference type="Pfam" id="PF25944">
    <property type="entry name" value="Beta-barrel_RND"/>
    <property type="match status" value="1"/>
</dbReference>
<protein>
    <submittedName>
        <fullName evidence="6">Efflux RND transporter periplasmic adaptor subunit</fullName>
    </submittedName>
</protein>
<comment type="caution">
    <text evidence="6">The sequence shown here is derived from an EMBL/GenBank/DDBJ whole genome shotgun (WGS) entry which is preliminary data.</text>
</comment>
<accession>A0ABS8PS64</accession>
<dbReference type="Proteomes" id="UP001199816">
    <property type="component" value="Unassembled WGS sequence"/>
</dbReference>
<keyword evidence="7" id="KW-1185">Reference proteome</keyword>
<dbReference type="PANTHER" id="PTHR30158:SF23">
    <property type="entry name" value="MULTIDRUG RESISTANCE PROTEIN MEXA"/>
    <property type="match status" value="1"/>
</dbReference>
<evidence type="ECO:0000313" key="6">
    <source>
        <dbReference type="EMBL" id="MCD2423098.1"/>
    </source>
</evidence>
<evidence type="ECO:0000259" key="3">
    <source>
        <dbReference type="Pfam" id="PF25917"/>
    </source>
</evidence>
<reference evidence="6 7" key="1">
    <citation type="submission" date="2021-11" db="EMBL/GenBank/DDBJ databases">
        <title>Genomic of Niabella pedocola.</title>
        <authorList>
            <person name="Wu T."/>
        </authorList>
    </citation>
    <scope>NUCLEOTIDE SEQUENCE [LARGE SCALE GENOMIC DNA]</scope>
    <source>
        <strain evidence="6 7">JCM 31011</strain>
    </source>
</reference>
<dbReference type="EMBL" id="JAJNEC010000005">
    <property type="protein sequence ID" value="MCD2423098.1"/>
    <property type="molecule type" value="Genomic_DNA"/>
</dbReference>
<dbReference type="Gene3D" id="1.10.287.470">
    <property type="entry name" value="Helix hairpin bin"/>
    <property type="match status" value="1"/>
</dbReference>
<feature type="domain" description="Multidrug resistance protein MdtA-like C-terminal permuted SH3" evidence="5">
    <location>
        <begin position="289"/>
        <end position="349"/>
    </location>
</feature>
<dbReference type="SUPFAM" id="SSF111369">
    <property type="entry name" value="HlyD-like secretion proteins"/>
    <property type="match status" value="1"/>
</dbReference>
<evidence type="ECO:0000259" key="5">
    <source>
        <dbReference type="Pfam" id="PF25967"/>
    </source>
</evidence>
<dbReference type="InterPro" id="IPR058626">
    <property type="entry name" value="MdtA-like_b-barrel"/>
</dbReference>
<evidence type="ECO:0000313" key="7">
    <source>
        <dbReference type="Proteomes" id="UP001199816"/>
    </source>
</evidence>
<dbReference type="PANTHER" id="PTHR30158">
    <property type="entry name" value="ACRA/E-RELATED COMPONENT OF DRUG EFFLUX TRANSPORTER"/>
    <property type="match status" value="1"/>
</dbReference>
<comment type="subcellular location">
    <subcellularLocation>
        <location evidence="1">Cell envelope</location>
    </subcellularLocation>
</comment>
<proteinExistence type="inferred from homology"/>
<dbReference type="Pfam" id="PF25967">
    <property type="entry name" value="RND-MFP_C"/>
    <property type="match status" value="1"/>
</dbReference>
<name>A0ABS8PS64_9BACT</name>
<comment type="similarity">
    <text evidence="2">Belongs to the membrane fusion protein (MFP) (TC 8.A.1) family.</text>
</comment>
<dbReference type="RefSeq" id="WP_231004366.1">
    <property type="nucleotide sequence ID" value="NZ_JAJNEC010000005.1"/>
</dbReference>
<gene>
    <name evidence="6" type="ORF">LQ567_10015</name>
</gene>
<feature type="domain" description="Multidrug resistance protein MdtA-like beta-barrel" evidence="4">
    <location>
        <begin position="207"/>
        <end position="276"/>
    </location>
</feature>
<sequence>MIKNYIFYGFLITTIVACHSNSQENSISGNKEYPVVTLRPRDTTLAIPYVANIQAGRNIEIHPRMDGLLDKIYIKEGQQVRKGQPLFKINDSELRIELNKAAAAYKSAIADAKVAQVEVERVQMLVDKKVITKTELDLVNAKYKALLAKADVALADKNAVQQRISYTNITAPFDGVVDRIPLKEGSLVTTASLLTTISDVSTVFAYFNISENEYFQTPLSGNSAQQITSINLVLPDGTRYPYEGHLESAESEIDENTGNIAYKARFSNPEKTLRHGASGKLLITRPLQNVILLPQKTVFEIQDKNYVFVVDQNNIVRMKSIRVDQRLADYYVISEGLNADDRIVYEGIKTIREGEKITPKG</sequence>
<dbReference type="Pfam" id="PF25917">
    <property type="entry name" value="BSH_RND"/>
    <property type="match status" value="1"/>
</dbReference>
<dbReference type="InterPro" id="IPR058627">
    <property type="entry name" value="MdtA-like_C"/>
</dbReference>
<dbReference type="Gene3D" id="2.40.420.20">
    <property type="match status" value="1"/>
</dbReference>
<evidence type="ECO:0000259" key="4">
    <source>
        <dbReference type="Pfam" id="PF25944"/>
    </source>
</evidence>
<evidence type="ECO:0000256" key="2">
    <source>
        <dbReference type="ARBA" id="ARBA00009477"/>
    </source>
</evidence>
<dbReference type="InterPro" id="IPR006143">
    <property type="entry name" value="RND_pump_MFP"/>
</dbReference>
<organism evidence="6 7">
    <name type="scientific">Niabella pedocola</name>
    <dbReference type="NCBI Taxonomy" id="1752077"/>
    <lineage>
        <taxon>Bacteria</taxon>
        <taxon>Pseudomonadati</taxon>
        <taxon>Bacteroidota</taxon>
        <taxon>Chitinophagia</taxon>
        <taxon>Chitinophagales</taxon>
        <taxon>Chitinophagaceae</taxon>
        <taxon>Niabella</taxon>
    </lineage>
</organism>
<dbReference type="Gene3D" id="2.40.30.170">
    <property type="match status" value="1"/>
</dbReference>
<dbReference type="Gene3D" id="2.40.50.100">
    <property type="match status" value="1"/>
</dbReference>
<dbReference type="InterPro" id="IPR058625">
    <property type="entry name" value="MdtA-like_BSH"/>
</dbReference>
<evidence type="ECO:0000256" key="1">
    <source>
        <dbReference type="ARBA" id="ARBA00004196"/>
    </source>
</evidence>